<name>A0A8B7S4C4_HIPAR</name>
<evidence type="ECO:0000313" key="9">
    <source>
        <dbReference type="Proteomes" id="UP000694851"/>
    </source>
</evidence>
<sequence length="204" mass="23190">MWLPPALLLLSLPGCFSIQGPESVRGPEKGSLTVHCRYNPGWETYVKWWCRGAKWDSCDTLIRTRKSEQKVIRNRVSLMDNQRDRLITVTMKELRRDDQDTYWCGIQRPGTDLGAPIKVIIDPEGTVGTGLENLLSRTNFDRGFSSGSRIRTHYILLVFVKVPILLILVGAILWLKGLPRAPEEQWEQPIYTNLSPDLTADTAP</sequence>
<feature type="chain" id="PRO_5034520789" evidence="7">
    <location>
        <begin position="18"/>
        <end position="204"/>
    </location>
</feature>
<evidence type="ECO:0000256" key="2">
    <source>
        <dbReference type="ARBA" id="ARBA00022692"/>
    </source>
</evidence>
<dbReference type="SMART" id="SM00409">
    <property type="entry name" value="IG"/>
    <property type="match status" value="1"/>
</dbReference>
<dbReference type="SUPFAM" id="SSF48726">
    <property type="entry name" value="Immunoglobulin"/>
    <property type="match status" value="1"/>
</dbReference>
<evidence type="ECO:0000256" key="4">
    <source>
        <dbReference type="ARBA" id="ARBA00023136"/>
    </source>
</evidence>
<dbReference type="RefSeq" id="XP_019506485.1">
    <property type="nucleotide sequence ID" value="XM_019650940.1"/>
</dbReference>
<dbReference type="PANTHER" id="PTHR11860:SF103">
    <property type="entry name" value="CMRF35-LIKE MOLECULE 7"/>
    <property type="match status" value="1"/>
</dbReference>
<keyword evidence="2 6" id="KW-0812">Transmembrane</keyword>
<evidence type="ECO:0000256" key="1">
    <source>
        <dbReference type="ARBA" id="ARBA00004370"/>
    </source>
</evidence>
<feature type="signal peptide" evidence="7">
    <location>
        <begin position="1"/>
        <end position="17"/>
    </location>
</feature>
<evidence type="ECO:0000256" key="3">
    <source>
        <dbReference type="ARBA" id="ARBA00022729"/>
    </source>
</evidence>
<evidence type="ECO:0000256" key="5">
    <source>
        <dbReference type="ARBA" id="ARBA00023157"/>
    </source>
</evidence>
<dbReference type="Pfam" id="PF07686">
    <property type="entry name" value="V-set"/>
    <property type="match status" value="1"/>
</dbReference>
<keyword evidence="6" id="KW-1133">Transmembrane helix</keyword>
<evidence type="ECO:0000313" key="10">
    <source>
        <dbReference type="RefSeq" id="XP_019506485.1"/>
    </source>
</evidence>
<dbReference type="InterPro" id="IPR013783">
    <property type="entry name" value="Ig-like_fold"/>
</dbReference>
<dbReference type="InterPro" id="IPR036179">
    <property type="entry name" value="Ig-like_dom_sf"/>
</dbReference>
<dbReference type="Proteomes" id="UP000694851">
    <property type="component" value="Unplaced"/>
</dbReference>
<dbReference type="InterPro" id="IPR050671">
    <property type="entry name" value="CD300_family_receptors"/>
</dbReference>
<dbReference type="CDD" id="cd05716">
    <property type="entry name" value="IgV_pIgR_like"/>
    <property type="match status" value="1"/>
</dbReference>
<proteinExistence type="predicted"/>
<dbReference type="OrthoDB" id="8920197at2759"/>
<organism evidence="9 10">
    <name type="scientific">Hipposideros armiger</name>
    <name type="common">Great Himalayan leaf-nosed bat</name>
    <dbReference type="NCBI Taxonomy" id="186990"/>
    <lineage>
        <taxon>Eukaryota</taxon>
        <taxon>Metazoa</taxon>
        <taxon>Chordata</taxon>
        <taxon>Craniata</taxon>
        <taxon>Vertebrata</taxon>
        <taxon>Euteleostomi</taxon>
        <taxon>Mammalia</taxon>
        <taxon>Eutheria</taxon>
        <taxon>Laurasiatheria</taxon>
        <taxon>Chiroptera</taxon>
        <taxon>Yinpterochiroptera</taxon>
        <taxon>Rhinolophoidea</taxon>
        <taxon>Hipposideridae</taxon>
        <taxon>Hipposideros</taxon>
    </lineage>
</organism>
<dbReference type="InterPro" id="IPR003599">
    <property type="entry name" value="Ig_sub"/>
</dbReference>
<dbReference type="InterPro" id="IPR013106">
    <property type="entry name" value="Ig_V-set"/>
</dbReference>
<keyword evidence="5" id="KW-1015">Disulfide bond</keyword>
<dbReference type="PANTHER" id="PTHR11860">
    <property type="entry name" value="POLYMERIC-IMMUNOGLOBULIN RECEPTOR"/>
    <property type="match status" value="1"/>
</dbReference>
<comment type="subcellular location">
    <subcellularLocation>
        <location evidence="1">Membrane</location>
    </subcellularLocation>
</comment>
<dbReference type="FunFam" id="2.60.40.10:FF:000370">
    <property type="entry name" value="CMRF35-like molecule 1"/>
    <property type="match status" value="1"/>
</dbReference>
<dbReference type="CTD" id="124599"/>
<protein>
    <submittedName>
        <fullName evidence="10">CMRF35-like molecule 7</fullName>
    </submittedName>
</protein>
<accession>A0A8B7S4C4</accession>
<evidence type="ECO:0000256" key="6">
    <source>
        <dbReference type="SAM" id="Phobius"/>
    </source>
</evidence>
<dbReference type="GO" id="GO:0004888">
    <property type="term" value="F:transmembrane signaling receptor activity"/>
    <property type="evidence" value="ECO:0007669"/>
    <property type="project" value="TreeGrafter"/>
</dbReference>
<dbReference type="Gene3D" id="2.60.40.10">
    <property type="entry name" value="Immunoglobulins"/>
    <property type="match status" value="1"/>
</dbReference>
<dbReference type="AlphaFoldDB" id="A0A8B7S4C4"/>
<dbReference type="KEGG" id="hai:109387195"/>
<evidence type="ECO:0000256" key="7">
    <source>
        <dbReference type="SAM" id="SignalP"/>
    </source>
</evidence>
<evidence type="ECO:0000259" key="8">
    <source>
        <dbReference type="SMART" id="SM00409"/>
    </source>
</evidence>
<feature type="transmembrane region" description="Helical" evidence="6">
    <location>
        <begin position="154"/>
        <end position="175"/>
    </location>
</feature>
<dbReference type="GO" id="GO:0005886">
    <property type="term" value="C:plasma membrane"/>
    <property type="evidence" value="ECO:0007669"/>
    <property type="project" value="TreeGrafter"/>
</dbReference>
<keyword evidence="4 6" id="KW-0472">Membrane</keyword>
<keyword evidence="3 7" id="KW-0732">Signal</keyword>
<dbReference type="GeneID" id="109387195"/>
<gene>
    <name evidence="10" type="primary">CD300LB</name>
</gene>
<reference evidence="10" key="1">
    <citation type="submission" date="2025-08" db="UniProtKB">
        <authorList>
            <consortium name="RefSeq"/>
        </authorList>
    </citation>
    <scope>IDENTIFICATION</scope>
    <source>
        <tissue evidence="10">Muscle</tissue>
    </source>
</reference>
<keyword evidence="9" id="KW-1185">Reference proteome</keyword>
<feature type="domain" description="Immunoglobulin" evidence="8">
    <location>
        <begin position="21"/>
        <end position="122"/>
    </location>
</feature>